<keyword evidence="1" id="KW-0732">Signal</keyword>
<accession>A0A940IJF1</accession>
<feature type="chain" id="PRO_5037674552" evidence="1">
    <location>
        <begin position="23"/>
        <end position="310"/>
    </location>
</feature>
<evidence type="ECO:0000256" key="1">
    <source>
        <dbReference type="SAM" id="SignalP"/>
    </source>
</evidence>
<proteinExistence type="predicted"/>
<evidence type="ECO:0000313" key="4">
    <source>
        <dbReference type="Proteomes" id="UP000725002"/>
    </source>
</evidence>
<comment type="caution">
    <text evidence="3">The sequence shown here is derived from an EMBL/GenBank/DDBJ whole genome shotgun (WGS) entry which is preliminary data.</text>
</comment>
<sequence>MMKLLLIKNILVAAAVIAPALAYGQAKSAQDTVRTVTEFVLPSDSDSLAAYLDSVEVKKKIIINDYSMIGVQYGMSMSQVMWNPSMRQKSLFFPYNFGIFYTRYGKMFGYMPYFGFQAGIVYAKEGYSFKQDKDTEVWPDLGGPYTGVRQAVMDVLEIPVLAHLHVDFWKMKLLVNIGFFAGYRFNIERTGEGVRPDVANGFIDTDKRFDYGIKGGGGFAFIFDPVEIHFTAMYKYSMGALHQPDFYSNYYYRYSYPSNIIFSVGVHFQLTKRIGSTRHQLRREAKEQAGLIRSLDENTPELEASQTPRQ</sequence>
<feature type="domain" description="Outer membrane protein beta-barrel" evidence="2">
    <location>
        <begin position="68"/>
        <end position="238"/>
    </location>
</feature>
<dbReference type="Pfam" id="PF13568">
    <property type="entry name" value="OMP_b-brl_2"/>
    <property type="match status" value="1"/>
</dbReference>
<dbReference type="Proteomes" id="UP000725002">
    <property type="component" value="Unassembled WGS sequence"/>
</dbReference>
<feature type="signal peptide" evidence="1">
    <location>
        <begin position="1"/>
        <end position="22"/>
    </location>
</feature>
<dbReference type="EMBL" id="JADILV010000077">
    <property type="protein sequence ID" value="MBO8484541.1"/>
    <property type="molecule type" value="Genomic_DNA"/>
</dbReference>
<organism evidence="3 4">
    <name type="scientific">Candidatus Cryptobacteroides avicola</name>
    <dbReference type="NCBI Taxonomy" id="2840757"/>
    <lineage>
        <taxon>Bacteria</taxon>
        <taxon>Pseudomonadati</taxon>
        <taxon>Bacteroidota</taxon>
        <taxon>Bacteroidia</taxon>
        <taxon>Bacteroidales</taxon>
        <taxon>Candidatus Cryptobacteroides</taxon>
    </lineage>
</organism>
<gene>
    <name evidence="3" type="ORF">IAB75_10600</name>
</gene>
<name>A0A940IJF1_9BACT</name>
<dbReference type="AlphaFoldDB" id="A0A940IJF1"/>
<reference evidence="3" key="2">
    <citation type="journal article" date="2021" name="PeerJ">
        <title>Extensive microbial diversity within the chicken gut microbiome revealed by metagenomics and culture.</title>
        <authorList>
            <person name="Gilroy R."/>
            <person name="Ravi A."/>
            <person name="Getino M."/>
            <person name="Pursley I."/>
            <person name="Horton D.L."/>
            <person name="Alikhan N.F."/>
            <person name="Baker D."/>
            <person name="Gharbi K."/>
            <person name="Hall N."/>
            <person name="Watson M."/>
            <person name="Adriaenssens E.M."/>
            <person name="Foster-Nyarko E."/>
            <person name="Jarju S."/>
            <person name="Secka A."/>
            <person name="Antonio M."/>
            <person name="Oren A."/>
            <person name="Chaudhuri R.R."/>
            <person name="La Ragione R."/>
            <person name="Hildebrand F."/>
            <person name="Pallen M.J."/>
        </authorList>
    </citation>
    <scope>NUCLEOTIDE SEQUENCE</scope>
    <source>
        <strain evidence="3">G3-8215</strain>
    </source>
</reference>
<dbReference type="InterPro" id="IPR025665">
    <property type="entry name" value="Beta-barrel_OMP_2"/>
</dbReference>
<evidence type="ECO:0000313" key="3">
    <source>
        <dbReference type="EMBL" id="MBO8484541.1"/>
    </source>
</evidence>
<reference evidence="3" key="1">
    <citation type="submission" date="2020-10" db="EMBL/GenBank/DDBJ databases">
        <authorList>
            <person name="Gilroy R."/>
        </authorList>
    </citation>
    <scope>NUCLEOTIDE SEQUENCE</scope>
    <source>
        <strain evidence="3">G3-8215</strain>
    </source>
</reference>
<evidence type="ECO:0000259" key="2">
    <source>
        <dbReference type="Pfam" id="PF13568"/>
    </source>
</evidence>
<protein>
    <submittedName>
        <fullName evidence="3">PorT family protein</fullName>
    </submittedName>
</protein>